<reference evidence="1" key="1">
    <citation type="submission" date="2021-06" db="EMBL/GenBank/DDBJ databases">
        <authorList>
            <person name="Gannon L."/>
            <person name="Redgwell R T."/>
            <person name="Michniewski S."/>
            <person name="Harrison D C."/>
            <person name="Millard A."/>
        </authorList>
    </citation>
    <scope>NUCLEOTIDE SEQUENCE</scope>
</reference>
<protein>
    <submittedName>
        <fullName evidence="1">Uncharacterized protein</fullName>
    </submittedName>
</protein>
<accession>A0A8D9C912</accession>
<evidence type="ECO:0000313" key="1">
    <source>
        <dbReference type="EMBL" id="CAG7580620.1"/>
    </source>
</evidence>
<sequence>MYEVKKYLKLRKDSLNVIGAIENFNEKSRKSSKISLRDINVYRVVHLKPFNFTEKNILKFLDIIFQGYINISKVEFIGKSEVRIPNSKFEFEVTRKDVSLLLDNVPFHLGFSGDYVSISGDLREKFSMEINLTHNKNNFSIIRSIKKELDLLTDWHFLSTEINKKLKSNLKLNKDFGVGGFVKMASPESNGGEREVGEFVITPHNESSIRKPLGIRNISFKLDGKELKINNMSVDSVPFNIHKDIEHFEEESERYSNIAKISKQIFDEVHWVIFSSRRERRLKQLLEK</sequence>
<gene>
    <name evidence="1" type="ORF">SLAVMIC_00499</name>
</gene>
<name>A0A8D9C912_9VIRU</name>
<organism evidence="1">
    <name type="scientific">uncultured marine phage</name>
    <dbReference type="NCBI Taxonomy" id="707152"/>
    <lineage>
        <taxon>Viruses</taxon>
        <taxon>environmental samples</taxon>
    </lineage>
</organism>
<proteinExistence type="predicted"/>
<dbReference type="EMBL" id="OU342829">
    <property type="protein sequence ID" value="CAG7580620.1"/>
    <property type="molecule type" value="Genomic_DNA"/>
</dbReference>